<keyword evidence="3" id="KW-1185">Reference proteome</keyword>
<feature type="region of interest" description="Disordered" evidence="1">
    <location>
        <begin position="35"/>
        <end position="57"/>
    </location>
</feature>
<reference evidence="2 3" key="1">
    <citation type="submission" date="2017-01" db="EMBL/GenBank/DDBJ databases">
        <authorList>
            <person name="Mah S.A."/>
            <person name="Swanson W.J."/>
            <person name="Moy G.W."/>
            <person name="Vacquier V.D."/>
        </authorList>
    </citation>
    <scope>NUCLEOTIDE SEQUENCE [LARGE SCALE GENOMIC DNA]</scope>
    <source>
        <strain evidence="2 3">GSMNP</strain>
    </source>
</reference>
<evidence type="ECO:0000313" key="3">
    <source>
        <dbReference type="Proteomes" id="UP000187283"/>
    </source>
</evidence>
<organism evidence="2 3">
    <name type="scientific">Smittium culicis</name>
    <dbReference type="NCBI Taxonomy" id="133412"/>
    <lineage>
        <taxon>Eukaryota</taxon>
        <taxon>Fungi</taxon>
        <taxon>Fungi incertae sedis</taxon>
        <taxon>Zoopagomycota</taxon>
        <taxon>Kickxellomycotina</taxon>
        <taxon>Harpellomycetes</taxon>
        <taxon>Harpellales</taxon>
        <taxon>Legeriomycetaceae</taxon>
        <taxon>Smittium</taxon>
    </lineage>
</organism>
<name>A0A1R1YI14_9FUNG</name>
<feature type="compositionally biased region" description="Polar residues" evidence="1">
    <location>
        <begin position="42"/>
        <end position="57"/>
    </location>
</feature>
<dbReference type="OrthoDB" id="10315898at2759"/>
<evidence type="ECO:0000313" key="2">
    <source>
        <dbReference type="EMBL" id="OMJ26558.1"/>
    </source>
</evidence>
<proteinExistence type="predicted"/>
<evidence type="ECO:0000256" key="1">
    <source>
        <dbReference type="SAM" id="MobiDB-lite"/>
    </source>
</evidence>
<dbReference type="Proteomes" id="UP000187283">
    <property type="component" value="Unassembled WGS sequence"/>
</dbReference>
<protein>
    <submittedName>
        <fullName evidence="2">Uncharacterized protein</fullName>
    </submittedName>
</protein>
<dbReference type="AlphaFoldDB" id="A0A1R1YI14"/>
<accession>A0A1R1YI14</accession>
<gene>
    <name evidence="2" type="ORF">AYI70_g68</name>
</gene>
<sequence length="219" mass="23920">MDNSFDAFSLRPKKGRRTPSMVKITWQNPKLAIPNLGKGDNVSRSEPIGQTSAFMNYSRPSDNGGELEGEICEYGRVTSAHDASMAIGKPGREYVGITGDDEDNENNEYGLRVSDGGEKSTIMLSSKNTLSPILLQNLVNQQGGAENKAIEEILANADKEKRKSHHISLEIDPPDYDLLAKEQNRSNFPNSGVGAEAQVQSTTVSLLGYLYLSKKDALK</sequence>
<feature type="region of interest" description="Disordered" evidence="1">
    <location>
        <begin position="1"/>
        <end position="20"/>
    </location>
</feature>
<dbReference type="EMBL" id="LSSN01000006">
    <property type="protein sequence ID" value="OMJ26558.1"/>
    <property type="molecule type" value="Genomic_DNA"/>
</dbReference>
<comment type="caution">
    <text evidence="2">The sequence shown here is derived from an EMBL/GenBank/DDBJ whole genome shotgun (WGS) entry which is preliminary data.</text>
</comment>